<dbReference type="EMBL" id="JAGZCZ010000005">
    <property type="protein sequence ID" value="MBS5519654.1"/>
    <property type="molecule type" value="Genomic_DNA"/>
</dbReference>
<protein>
    <submittedName>
        <fullName evidence="2">Glucosaminidase domain-containing protein</fullName>
    </submittedName>
</protein>
<name>A0A943EGA6_9FIRM</name>
<gene>
    <name evidence="2" type="ORF">KHX13_04895</name>
</gene>
<proteinExistence type="predicted"/>
<dbReference type="Gene3D" id="1.10.530.10">
    <property type="match status" value="1"/>
</dbReference>
<dbReference type="GO" id="GO:0004040">
    <property type="term" value="F:amidase activity"/>
    <property type="evidence" value="ECO:0007669"/>
    <property type="project" value="InterPro"/>
</dbReference>
<organism evidence="2 3">
    <name type="scientific">Acidaminococcus intestini</name>
    <dbReference type="NCBI Taxonomy" id="187327"/>
    <lineage>
        <taxon>Bacteria</taxon>
        <taxon>Bacillati</taxon>
        <taxon>Bacillota</taxon>
        <taxon>Negativicutes</taxon>
        <taxon>Acidaminococcales</taxon>
        <taxon>Acidaminococcaceae</taxon>
        <taxon>Acidaminococcus</taxon>
    </lineage>
</organism>
<dbReference type="InterPro" id="IPR002901">
    <property type="entry name" value="MGlyc_endo_b_GlcNAc-like_dom"/>
</dbReference>
<comment type="caution">
    <text evidence="2">The sequence shown here is derived from an EMBL/GenBank/DDBJ whole genome shotgun (WGS) entry which is preliminary data.</text>
</comment>
<evidence type="ECO:0000259" key="1">
    <source>
        <dbReference type="Pfam" id="PF01832"/>
    </source>
</evidence>
<evidence type="ECO:0000313" key="3">
    <source>
        <dbReference type="Proteomes" id="UP000754226"/>
    </source>
</evidence>
<reference evidence="2" key="1">
    <citation type="submission" date="2021-02" db="EMBL/GenBank/DDBJ databases">
        <title>Infant gut strain persistence is associated with maternal origin, phylogeny, and functional potential including surface adhesion and iron acquisition.</title>
        <authorList>
            <person name="Lou Y.C."/>
        </authorList>
    </citation>
    <scope>NUCLEOTIDE SEQUENCE</scope>
    <source>
        <strain evidence="2">L3_106_000M1_dasL3_106_000M1_concoct_15</strain>
    </source>
</reference>
<dbReference type="Proteomes" id="UP000754226">
    <property type="component" value="Unassembled WGS sequence"/>
</dbReference>
<evidence type="ECO:0000313" key="2">
    <source>
        <dbReference type="EMBL" id="MBS5519654.1"/>
    </source>
</evidence>
<feature type="domain" description="Mannosyl-glycoprotein endo-beta-N-acetylglucosamidase-like" evidence="1">
    <location>
        <begin position="7"/>
        <end position="117"/>
    </location>
</feature>
<sequence length="1648" mass="184652">MAMSLHEIAQYVAEYNDVPIGIVQAQLSHESAHGTSELARDYHNYGGIKDWESEGDEYRNFGSDEDFADYYAKYLSKYDVRGVRDPRTFVHILKEGGYFEDDEETYASSVEGIYNSLGEDSPVEDDLVYALDPNVISVNNPDQNVTNTERMLPESILGANLIGQWAQANKLSAVLTGGAEHGYHEGGEFSHEAGWKGDFVIDGAEGGTSKGEALIAFAHENGWSINWEKDHWDIDFSGNDKRDPQDGSVLRGNGGNSLLGGMVTSGLQGPMADSWLRFFPQQDPEHHEYKPPSVLSLMGKNFWDEWSQTGFGSMATFMYGSLVSSDQPFWGHVTEQYRVTDEDVKMVKEALPDDKEAQNYILMNAQSKSNMLYLIEKKRTEKKRAEELERWRVSSAYSLQDWMVRLAGGAGVMLDPLNFIPMGEAVAAVKMGTRLKGAITNIAKAKAVARYAAEMGLRQVGANAVDDILRDTFSDQKPDYAMNAAMAFAGGAVSGALGGLAKWHSLSAGSRKVVKTAEKIETDNLRKSADSFTPEELTKIRNESYSEALKLQDKKWAKKAKKTSKAFAYLDEKKRVLALKREDATSLMSRMTGKDLPADVNAFYVPNEDYMVIISDSKKAMGDIDKLLAHESMHGSIRDYLGETRYKKTLKGILKDYEAGKETIVKAAQKAGTTDPEEILGQLIEDGTLYKEYSDSIVGKLQKEMNRRLRKYGFSKNTLSKDDVMEIIQSDLKKDRREPLGGIIHLNEDGSTVYAGIKFSRDNVMNPQNLADAMAYEAPIVIKERPSKMKRFFTNFGPLKTYYSDAVSSVSPEIRKYAPAIFKDASGGNKINKMQNAMCMEAQKQRITNMLNIHHADLMDARKKFIGKFKNLYSNEAKQTYNEMVVRVANALDAGNIAGFTVGEVPPEVMEGVNAIRKLRSEILRIGKESSKMVGSTYDNMVDDAWYAVDNELWRAIDQDKWHEFTNMFVTNNTRTKEQQIKSVLSRYIDTYAKRDVIKERIVRDSKVRLSKMDKDKITEEFLKKNPVKVEDISDAMAESWLQKHKKGAIEEWLRGGREMLLEKSNPEVGHISPFQSRIPLDTSGVIQFEYGGKMVDFSFDGIRKYDLDSTISGNINRFAGEASMKATFGDEKHFKRMLAKAKRELQTAVDNHVLNKGDAEDVYNNFVKGIYEIRGLKDSNAQDSVGALEGFVHLMRGLAYMKNGANMGWNQLGEMGGSLAYGGAARLFDLFPPLARFVERMRYGDAFAKELSEDLIHNVFGDDLMSDIFSRSYKDTYMAKNFSRRGGIGGTTDLMARFSGDMVNFGSRMTSAMNMLPWSTDFMVKGMQKQLVTDSIRMANGKWTQFMTLRNPFSTKKLASAGVSAKDWEVIKAGIKKYTKLSKTGEIISLDWRKWQDANPVAFSQWYNLIQQGTERAIIDSASVGNKSIMKNASPLTQLLFQFKDFSLRSYHGQTLRALEAHELDDALATGLGIITNVASYAARGLALAGAYEAVGMKEKAKEVKDRMLSTENLARAAATRSAIVGTPLSFANDYYESLFNTYSLRTTVDQSMNTEKKGQGTMMSSPTDIAGRITTQLPAVKEALNPLWAVYTYNQQGGITEKTMKRMLQTLPIQNWIPFTVMQEKLLKDMDLPKTKKKKGKRHGGY</sequence>
<dbReference type="Pfam" id="PF01832">
    <property type="entry name" value="Glucosaminidase"/>
    <property type="match status" value="1"/>
</dbReference>
<accession>A0A943EGA6</accession>